<evidence type="ECO:0000256" key="10">
    <source>
        <dbReference type="SAM" id="MobiDB-lite"/>
    </source>
</evidence>
<dbReference type="OMA" id="FRFPIYC"/>
<comment type="subcellular location">
    <subcellularLocation>
        <location evidence="2">Nucleus</location>
    </subcellularLocation>
</comment>
<evidence type="ECO:0000256" key="9">
    <source>
        <dbReference type="ARBA" id="ARBA00078423"/>
    </source>
</evidence>
<feature type="compositionally biased region" description="Basic residues" evidence="10">
    <location>
        <begin position="528"/>
        <end position="539"/>
    </location>
</feature>
<dbReference type="InterPro" id="IPR011084">
    <property type="entry name" value="DRMBL"/>
</dbReference>
<proteinExistence type="inferred from homology"/>
<dbReference type="SUPFAM" id="SSF56281">
    <property type="entry name" value="Metallo-hydrolase/oxidoreductase"/>
    <property type="match status" value="1"/>
</dbReference>
<dbReference type="InterPro" id="IPR013087">
    <property type="entry name" value="Znf_C2H2_type"/>
</dbReference>
<dbReference type="FunFam" id="3.60.15.10:FF:000010">
    <property type="entry name" value="DNA cross-link repair 1A"/>
    <property type="match status" value="1"/>
</dbReference>
<evidence type="ECO:0000256" key="7">
    <source>
        <dbReference type="ARBA" id="ARBA00023242"/>
    </source>
</evidence>
<comment type="catalytic activity">
    <reaction evidence="1">
        <text>a beta-lactam + H2O = a substituted beta-amino acid</text>
        <dbReference type="Rhea" id="RHEA:20401"/>
        <dbReference type="ChEBI" id="CHEBI:15377"/>
        <dbReference type="ChEBI" id="CHEBI:35627"/>
        <dbReference type="ChEBI" id="CHEBI:140347"/>
        <dbReference type="EC" id="3.5.2.6"/>
    </reaction>
</comment>
<feature type="region of interest" description="Disordered" evidence="10">
    <location>
        <begin position="1"/>
        <end position="69"/>
    </location>
</feature>
<organism evidence="12 13">
    <name type="scientific">Neolamprologus brichardi</name>
    <name type="common">Fairy cichlid</name>
    <name type="synonym">Lamprologus brichardi</name>
    <dbReference type="NCBI Taxonomy" id="32507"/>
    <lineage>
        <taxon>Eukaryota</taxon>
        <taxon>Metazoa</taxon>
        <taxon>Chordata</taxon>
        <taxon>Craniata</taxon>
        <taxon>Vertebrata</taxon>
        <taxon>Euteleostomi</taxon>
        <taxon>Actinopterygii</taxon>
        <taxon>Neopterygii</taxon>
        <taxon>Teleostei</taxon>
        <taxon>Neoteleostei</taxon>
        <taxon>Acanthomorphata</taxon>
        <taxon>Ovalentaria</taxon>
        <taxon>Cichlomorphae</taxon>
        <taxon>Cichliformes</taxon>
        <taxon>Cichlidae</taxon>
        <taxon>African cichlids</taxon>
        <taxon>Pseudocrenilabrinae</taxon>
        <taxon>Lamprologini</taxon>
        <taxon>Neolamprologus</taxon>
    </lineage>
</organism>
<feature type="compositionally biased region" description="Polar residues" evidence="10">
    <location>
        <begin position="547"/>
        <end position="559"/>
    </location>
</feature>
<keyword evidence="13" id="KW-1185">Reference proteome</keyword>
<dbReference type="InterPro" id="IPR036866">
    <property type="entry name" value="RibonucZ/Hydroxyglut_hydro"/>
</dbReference>
<reference evidence="12" key="2">
    <citation type="submission" date="2025-09" db="UniProtKB">
        <authorList>
            <consortium name="Ensembl"/>
        </authorList>
    </citation>
    <scope>IDENTIFICATION</scope>
</reference>
<evidence type="ECO:0000256" key="5">
    <source>
        <dbReference type="ARBA" id="ARBA00022763"/>
    </source>
</evidence>
<evidence type="ECO:0000256" key="2">
    <source>
        <dbReference type="ARBA" id="ARBA00004123"/>
    </source>
</evidence>
<dbReference type="GO" id="GO:0035312">
    <property type="term" value="F:5'-3' DNA exonuclease activity"/>
    <property type="evidence" value="ECO:0007669"/>
    <property type="project" value="TreeGrafter"/>
</dbReference>
<name>A0A3Q4HIM4_NEOBR</name>
<feature type="compositionally biased region" description="Basic and acidic residues" evidence="10">
    <location>
        <begin position="54"/>
        <end position="65"/>
    </location>
</feature>
<protein>
    <recommendedName>
        <fullName evidence="8">DNA cross-link repair 1A protein</fullName>
        <ecNumber evidence="4">3.5.2.6</ecNumber>
    </recommendedName>
    <alternativeName>
        <fullName evidence="9">SNM1 homolog A</fullName>
    </alternativeName>
</protein>
<feature type="compositionally biased region" description="Low complexity" evidence="10">
    <location>
        <begin position="435"/>
        <end position="446"/>
    </location>
</feature>
<feature type="compositionally biased region" description="Polar residues" evidence="10">
    <location>
        <begin position="447"/>
        <end position="472"/>
    </location>
</feature>
<keyword evidence="7" id="KW-0539">Nucleus</keyword>
<evidence type="ECO:0000256" key="6">
    <source>
        <dbReference type="ARBA" id="ARBA00023204"/>
    </source>
</evidence>
<accession>A0A3Q4HIM4</accession>
<feature type="region of interest" description="Disordered" evidence="10">
    <location>
        <begin position="504"/>
        <end position="579"/>
    </location>
</feature>
<evidence type="ECO:0000256" key="4">
    <source>
        <dbReference type="ARBA" id="ARBA00012865"/>
    </source>
</evidence>
<feature type="domain" description="C2H2-type" evidence="11">
    <location>
        <begin position="144"/>
        <end position="166"/>
    </location>
</feature>
<dbReference type="Gene3D" id="3.40.50.12650">
    <property type="match status" value="1"/>
</dbReference>
<dbReference type="GeneTree" id="ENSGT00940000158766"/>
<dbReference type="Gene3D" id="3.60.15.10">
    <property type="entry name" value="Ribonuclease Z/Hydroxyacylglutathione hydrolase-like"/>
    <property type="match status" value="1"/>
</dbReference>
<dbReference type="Ensembl" id="ENSNBRT00000023877.1">
    <property type="protein sequence ID" value="ENSNBRP00000023265.1"/>
    <property type="gene ID" value="ENSNBRG00000017785.1"/>
</dbReference>
<dbReference type="GO" id="GO:0005634">
    <property type="term" value="C:nucleus"/>
    <property type="evidence" value="ECO:0007669"/>
    <property type="project" value="UniProtKB-SubCell"/>
</dbReference>
<sequence length="934" mass="103546">TSQDLLIENENDIWDYKPLGKKKKRHESPPKNTKRKCTFRKSSKKDASSLSIKPQDRNAKAKAAESEVSATAGITDDCNLSLNAQELNSKRSPTKETNQSDNAAAEGPSPEDFCPICQMPFFILVVQSQRWHVAECIDTPRDTCTECPDGLRCSSTIPNHYKKFNHTLLAHSRASSGTALLSLSQQADTSLDFFPGLIKNQGSILETSQQGALTPLALSSPSSSPHQRHTGTPQSKLTNGLLLLRSPGPEDFKKKKGWSSSAKGQNSVTASQESNKGDLSIPVMENSGQHASEDLHRSEDFLENDDMISYSPLSEFPAETEINTTECRKSLFNDSAIQNEHEDSMTLFSDGFSSEDELLTDFINSNSEGSNVQGKKLPSTNTQLGAVSSLAPTNQLAAENRAVSSGGKEASEISKTSIQSPQSIILERLRDTLLSSDNSHSQNSNSIIQTEQPASLQVPSSQTSIVQRSQAMPPQKGHSKAGQVSSLKQTDIGVFFGLKPLREKEKEAESAPNDLNASSTPTAGKSSGQRRQRRDRQRKNKADTPADTPQATETINPSVDGQGEVWGRSGATGRRRWRNRVNADGEVQLPRCPFYKKIPGTKFAIDAFRYGQIEGITAYFLTHFHSDHYGGLTKTSTVPIYCNRITGNLVKSKLRVAEQYVHILPMNTEVTVEGVRVILLDANHCPGAAMLLFFLPDGQTVLHTGDFRADPSMETYPELLSCRIQTLYLDTTYCSPEYTFPRQQEVINFAASTAFELVTLNPRTLVVCGSYSVGKEKVFLALAEVLGSKVCLSRDKYNTMCCLESEQIKGRLTTDWKAAQVHVLPMMQLSFRKLQDHLARFSRQYDQLVAFKPTGWTFSQQIESVEDIQPQKSGNITIYGIPYSEHSSFLELKRFVQWLQPLKIIPTVNNGSWANRKAMEKCFSEWLMEVKNKR</sequence>
<dbReference type="AlphaFoldDB" id="A0A3Q4HIM4"/>
<dbReference type="EC" id="3.5.2.6" evidence="4"/>
<dbReference type="GO" id="GO:0006303">
    <property type="term" value="P:double-strand break repair via nonhomologous end joining"/>
    <property type="evidence" value="ECO:0007669"/>
    <property type="project" value="TreeGrafter"/>
</dbReference>
<dbReference type="Bgee" id="ENSNBRG00000017785">
    <property type="expression patterns" value="Expressed in testis and 1 other cell type or tissue"/>
</dbReference>
<dbReference type="PANTHER" id="PTHR23240:SF6">
    <property type="entry name" value="DNA CROSS-LINK REPAIR 1A PROTEIN"/>
    <property type="match status" value="1"/>
</dbReference>
<dbReference type="InterPro" id="IPR001279">
    <property type="entry name" value="Metallo-B-lactamas"/>
</dbReference>
<dbReference type="GO" id="GO:0036297">
    <property type="term" value="P:interstrand cross-link repair"/>
    <property type="evidence" value="ECO:0007669"/>
    <property type="project" value="TreeGrafter"/>
</dbReference>
<feature type="region of interest" description="Disordered" evidence="10">
    <location>
        <begin position="86"/>
        <end position="109"/>
    </location>
</feature>
<feature type="region of interest" description="Disordered" evidence="10">
    <location>
        <begin position="215"/>
        <end position="284"/>
    </location>
</feature>
<dbReference type="Pfam" id="PF07522">
    <property type="entry name" value="DRMBL"/>
    <property type="match status" value="1"/>
</dbReference>
<keyword evidence="5" id="KW-0227">DNA damage</keyword>
<dbReference type="FunFam" id="3.40.50.12650:FF:000001">
    <property type="entry name" value="DNA cross-link repair 1A"/>
    <property type="match status" value="1"/>
</dbReference>
<evidence type="ECO:0000256" key="3">
    <source>
        <dbReference type="ARBA" id="ARBA00010304"/>
    </source>
</evidence>
<keyword evidence="6" id="KW-0234">DNA repair</keyword>
<evidence type="ECO:0000313" key="13">
    <source>
        <dbReference type="Proteomes" id="UP000261580"/>
    </source>
</evidence>
<evidence type="ECO:0000259" key="11">
    <source>
        <dbReference type="PROSITE" id="PS00028"/>
    </source>
</evidence>
<comment type="similarity">
    <text evidence="3">Belongs to the DNA repair metallo-beta-lactamase (DRMBL) family.</text>
</comment>
<dbReference type="STRING" id="32507.ENSNBRP00000023265"/>
<dbReference type="Proteomes" id="UP000261580">
    <property type="component" value="Unassembled WGS sequence"/>
</dbReference>
<feature type="region of interest" description="Disordered" evidence="10">
    <location>
        <begin position="399"/>
        <end position="418"/>
    </location>
</feature>
<dbReference type="PROSITE" id="PS00028">
    <property type="entry name" value="ZINC_FINGER_C2H2_1"/>
    <property type="match status" value="1"/>
</dbReference>
<reference evidence="12" key="1">
    <citation type="submission" date="2025-08" db="UniProtKB">
        <authorList>
            <consortium name="Ensembl"/>
        </authorList>
    </citation>
    <scope>IDENTIFICATION</scope>
</reference>
<dbReference type="PANTHER" id="PTHR23240">
    <property type="entry name" value="DNA CROSS-LINK REPAIR PROTEIN PSO2/SNM1-RELATED"/>
    <property type="match status" value="1"/>
</dbReference>
<dbReference type="GO" id="GO:0003684">
    <property type="term" value="F:damaged DNA binding"/>
    <property type="evidence" value="ECO:0007669"/>
    <property type="project" value="TreeGrafter"/>
</dbReference>
<evidence type="ECO:0000313" key="12">
    <source>
        <dbReference type="Ensembl" id="ENSNBRP00000023265.1"/>
    </source>
</evidence>
<evidence type="ECO:0000256" key="8">
    <source>
        <dbReference type="ARBA" id="ARBA00069609"/>
    </source>
</evidence>
<feature type="compositionally biased region" description="Polar residues" evidence="10">
    <location>
        <begin position="86"/>
        <end position="102"/>
    </location>
</feature>
<feature type="compositionally biased region" description="Polar residues" evidence="10">
    <location>
        <begin position="513"/>
        <end position="527"/>
    </location>
</feature>
<feature type="compositionally biased region" description="Low complexity" evidence="10">
    <location>
        <begin position="215"/>
        <end position="225"/>
    </location>
</feature>
<feature type="compositionally biased region" description="Basic residues" evidence="10">
    <location>
        <begin position="19"/>
        <end position="43"/>
    </location>
</feature>
<feature type="compositionally biased region" description="Polar residues" evidence="10">
    <location>
        <begin position="265"/>
        <end position="274"/>
    </location>
</feature>
<dbReference type="GO" id="GO:0008800">
    <property type="term" value="F:beta-lactamase activity"/>
    <property type="evidence" value="ECO:0007669"/>
    <property type="project" value="UniProtKB-EC"/>
</dbReference>
<evidence type="ECO:0000256" key="1">
    <source>
        <dbReference type="ARBA" id="ARBA00001526"/>
    </source>
</evidence>
<dbReference type="SMART" id="SM00849">
    <property type="entry name" value="Lactamase_B"/>
    <property type="match status" value="1"/>
</dbReference>
<feature type="region of interest" description="Disordered" evidence="10">
    <location>
        <begin position="435"/>
        <end position="486"/>
    </location>
</feature>